<protein>
    <submittedName>
        <fullName evidence="1">Coiled-coil domain-containing protein-domain-containing protein</fullName>
    </submittedName>
</protein>
<proteinExistence type="predicted"/>
<dbReference type="Proteomes" id="UP000724584">
    <property type="component" value="Unassembled WGS sequence"/>
</dbReference>
<dbReference type="EMBL" id="JAGIZQ010000005">
    <property type="protein sequence ID" value="KAH6628735.1"/>
    <property type="molecule type" value="Genomic_DNA"/>
</dbReference>
<keyword evidence="2" id="KW-1185">Reference proteome</keyword>
<organism evidence="1 2">
    <name type="scientific">Chaetomium tenue</name>
    <dbReference type="NCBI Taxonomy" id="1854479"/>
    <lineage>
        <taxon>Eukaryota</taxon>
        <taxon>Fungi</taxon>
        <taxon>Dikarya</taxon>
        <taxon>Ascomycota</taxon>
        <taxon>Pezizomycotina</taxon>
        <taxon>Sordariomycetes</taxon>
        <taxon>Sordariomycetidae</taxon>
        <taxon>Sordariales</taxon>
        <taxon>Chaetomiaceae</taxon>
        <taxon>Chaetomium</taxon>
    </lineage>
</organism>
<evidence type="ECO:0000313" key="2">
    <source>
        <dbReference type="Proteomes" id="UP000724584"/>
    </source>
</evidence>
<sequence>MAPRFDSPPSTPLSFSQPRPRPPRSPGRLAQIRVQNRRRAYLEKHSKYFESNEHELADPLLYDSLVRRFQTPSEREAEGREKGYARVLEGSLLRGEERLAKLREQTVERNQDDSISTTTATTATITVIETTAAATTINGTGAPNPTPSPSPFSALTASQTASLIPPPKTRAEGRAQWEEFLRDRFVRGEDADFDYAPVDADDEYDVLEREEREEAWFEDEDPGISRG</sequence>
<reference evidence="1 2" key="1">
    <citation type="journal article" date="2021" name="Nat. Commun.">
        <title>Genetic determinants of endophytism in the Arabidopsis root mycobiome.</title>
        <authorList>
            <person name="Mesny F."/>
            <person name="Miyauchi S."/>
            <person name="Thiergart T."/>
            <person name="Pickel B."/>
            <person name="Atanasova L."/>
            <person name="Karlsson M."/>
            <person name="Huettel B."/>
            <person name="Barry K.W."/>
            <person name="Haridas S."/>
            <person name="Chen C."/>
            <person name="Bauer D."/>
            <person name="Andreopoulos W."/>
            <person name="Pangilinan J."/>
            <person name="LaButti K."/>
            <person name="Riley R."/>
            <person name="Lipzen A."/>
            <person name="Clum A."/>
            <person name="Drula E."/>
            <person name="Henrissat B."/>
            <person name="Kohler A."/>
            <person name="Grigoriev I.V."/>
            <person name="Martin F.M."/>
            <person name="Hacquard S."/>
        </authorList>
    </citation>
    <scope>NUCLEOTIDE SEQUENCE [LARGE SCALE GENOMIC DNA]</scope>
    <source>
        <strain evidence="1 2">MPI-SDFR-AT-0079</strain>
    </source>
</reference>
<accession>A0ACB7P695</accession>
<comment type="caution">
    <text evidence="1">The sequence shown here is derived from an EMBL/GenBank/DDBJ whole genome shotgun (WGS) entry which is preliminary data.</text>
</comment>
<evidence type="ECO:0000313" key="1">
    <source>
        <dbReference type="EMBL" id="KAH6628735.1"/>
    </source>
</evidence>
<gene>
    <name evidence="1" type="ORF">F5144DRAFT_614339</name>
</gene>
<name>A0ACB7P695_9PEZI</name>